<protein>
    <submittedName>
        <fullName evidence="3">Cell wall-active antibiotics response protein LiaF</fullName>
    </submittedName>
</protein>
<proteinExistence type="predicted"/>
<keyword evidence="1" id="KW-0472">Membrane</keyword>
<dbReference type="RefSeq" id="WP_390250709.1">
    <property type="nucleotide sequence ID" value="NZ_JBHSDT010000004.1"/>
</dbReference>
<keyword evidence="1" id="KW-0812">Transmembrane</keyword>
<dbReference type="EMBL" id="JBHSDT010000004">
    <property type="protein sequence ID" value="MFC4402790.1"/>
    <property type="molecule type" value="Genomic_DNA"/>
</dbReference>
<evidence type="ECO:0000259" key="2">
    <source>
        <dbReference type="Pfam" id="PF09922"/>
    </source>
</evidence>
<reference evidence="4" key="1">
    <citation type="journal article" date="2019" name="Int. J. Syst. Evol. Microbiol.">
        <title>The Global Catalogue of Microorganisms (GCM) 10K type strain sequencing project: providing services to taxonomists for standard genome sequencing and annotation.</title>
        <authorList>
            <consortium name="The Broad Institute Genomics Platform"/>
            <consortium name="The Broad Institute Genome Sequencing Center for Infectious Disease"/>
            <person name="Wu L."/>
            <person name="Ma J."/>
        </authorList>
    </citation>
    <scope>NUCLEOTIDE SEQUENCE [LARGE SCALE GENOMIC DNA]</scope>
    <source>
        <strain evidence="4">CCUG 37865</strain>
    </source>
</reference>
<dbReference type="InterPro" id="IPR047793">
    <property type="entry name" value="LiaF_C"/>
</dbReference>
<feature type="transmembrane region" description="Helical" evidence="1">
    <location>
        <begin position="57"/>
        <end position="89"/>
    </location>
</feature>
<gene>
    <name evidence="3" type="primary">liaF</name>
    <name evidence="3" type="ORF">ACFOY7_06860</name>
</gene>
<dbReference type="Proteomes" id="UP001595882">
    <property type="component" value="Unassembled WGS sequence"/>
</dbReference>
<dbReference type="Pfam" id="PF09922">
    <property type="entry name" value="LiaF-like_C"/>
    <property type="match status" value="1"/>
</dbReference>
<comment type="caution">
    <text evidence="3">The sequence shown here is derived from an EMBL/GenBank/DDBJ whole genome shotgun (WGS) entry which is preliminary data.</text>
</comment>
<evidence type="ECO:0000313" key="3">
    <source>
        <dbReference type="EMBL" id="MFC4402790.1"/>
    </source>
</evidence>
<organism evidence="3 4">
    <name type="scientific">Gracilibacillus xinjiangensis</name>
    <dbReference type="NCBI Taxonomy" id="1193282"/>
    <lineage>
        <taxon>Bacteria</taxon>
        <taxon>Bacillati</taxon>
        <taxon>Bacillota</taxon>
        <taxon>Bacilli</taxon>
        <taxon>Bacillales</taxon>
        <taxon>Bacillaceae</taxon>
        <taxon>Gracilibacillus</taxon>
    </lineage>
</organism>
<keyword evidence="1" id="KW-1133">Transmembrane helix</keyword>
<name>A0ABV8WTL5_9BACI</name>
<sequence length="239" mass="27427">MRKLSTTDLIRLLLIIGCILFVIEFIFIDTGLLFIILLASVAIYFGKHNYHKTSGKTIFFGGLFFLFMIVIDTIAVRFILLAVIVYFVWKWYQSKDQRDGGPLYIPRFSSSRAEEGTAYNNKWFGTFDKGNEPFAWHDINLQSLVSDITIDLNNTVLPEKESVIVIRQLVGNVQIVVPYDIEVIVEHSVLFGDITVMDHIEQHALNRNIYMKTEGYENAPQKVKIFTQVLVGKLEVKRG</sequence>
<evidence type="ECO:0000256" key="1">
    <source>
        <dbReference type="SAM" id="Phobius"/>
    </source>
</evidence>
<feature type="domain" description="Cell wall-active antibiotics response LiaF-like C-terminal" evidence="2">
    <location>
        <begin position="123"/>
        <end position="236"/>
    </location>
</feature>
<dbReference type="NCBIfam" id="NF040535">
    <property type="entry name" value="LiaF_C_term"/>
    <property type="match status" value="1"/>
</dbReference>
<feature type="transmembrane region" description="Helical" evidence="1">
    <location>
        <begin position="12"/>
        <end position="45"/>
    </location>
</feature>
<keyword evidence="4" id="KW-1185">Reference proteome</keyword>
<accession>A0ABV8WTL5</accession>
<dbReference type="InterPro" id="IPR016975">
    <property type="entry name" value="Cell_wall_LiaF"/>
</dbReference>
<dbReference type="InterPro" id="IPR024425">
    <property type="entry name" value="LiaF-like_C"/>
</dbReference>
<evidence type="ECO:0000313" key="4">
    <source>
        <dbReference type="Proteomes" id="UP001595882"/>
    </source>
</evidence>
<dbReference type="PIRSF" id="PIRSF031509">
    <property type="entry name" value="Cell_wall_LiaF/YvqF"/>
    <property type="match status" value="1"/>
</dbReference>